<evidence type="ECO:0008006" key="9">
    <source>
        <dbReference type="Google" id="ProtNLM"/>
    </source>
</evidence>
<evidence type="ECO:0000256" key="4">
    <source>
        <dbReference type="ARBA" id="ARBA00023136"/>
    </source>
</evidence>
<feature type="transmembrane region" description="Helical" evidence="6">
    <location>
        <begin position="182"/>
        <end position="201"/>
    </location>
</feature>
<dbReference type="EMBL" id="BLLK01000023">
    <property type="protein sequence ID" value="GFH47705.1"/>
    <property type="molecule type" value="Genomic_DNA"/>
</dbReference>
<feature type="transmembrane region" description="Helical" evidence="6">
    <location>
        <begin position="503"/>
        <end position="521"/>
    </location>
</feature>
<reference evidence="7 8" key="1">
    <citation type="journal article" date="2021" name="Sci. Rep.">
        <title>The genome of the diatom Chaetoceros tenuissimus carries an ancient integrated fragment of an extant virus.</title>
        <authorList>
            <person name="Hongo Y."/>
            <person name="Kimura K."/>
            <person name="Takaki Y."/>
            <person name="Yoshida Y."/>
            <person name="Baba S."/>
            <person name="Kobayashi G."/>
            <person name="Nagasaki K."/>
            <person name="Hano T."/>
            <person name="Tomaru Y."/>
        </authorList>
    </citation>
    <scope>NUCLEOTIDE SEQUENCE [LARGE SCALE GENOMIC DNA]</scope>
    <source>
        <strain evidence="7 8">NIES-3715</strain>
    </source>
</reference>
<keyword evidence="4 6" id="KW-0472">Membrane</keyword>
<feature type="region of interest" description="Disordered" evidence="5">
    <location>
        <begin position="1"/>
        <end position="34"/>
    </location>
</feature>
<dbReference type="PANTHER" id="PTHR23112">
    <property type="entry name" value="G PROTEIN-COUPLED RECEPTOR 157-RELATED"/>
    <property type="match status" value="1"/>
</dbReference>
<feature type="compositionally biased region" description="Basic and acidic residues" evidence="5">
    <location>
        <begin position="576"/>
        <end position="585"/>
    </location>
</feature>
<dbReference type="SUPFAM" id="SSF81321">
    <property type="entry name" value="Family A G protein-coupled receptor-like"/>
    <property type="match status" value="1"/>
</dbReference>
<keyword evidence="8" id="KW-1185">Reference proteome</keyword>
<accession>A0AAD3H292</accession>
<evidence type="ECO:0000313" key="8">
    <source>
        <dbReference type="Proteomes" id="UP001054902"/>
    </source>
</evidence>
<name>A0AAD3H292_9STRA</name>
<feature type="transmembrane region" description="Helical" evidence="6">
    <location>
        <begin position="298"/>
        <end position="316"/>
    </location>
</feature>
<evidence type="ECO:0000256" key="3">
    <source>
        <dbReference type="ARBA" id="ARBA00022989"/>
    </source>
</evidence>
<evidence type="ECO:0000256" key="2">
    <source>
        <dbReference type="ARBA" id="ARBA00022692"/>
    </source>
</evidence>
<keyword evidence="3 6" id="KW-1133">Transmembrane helix</keyword>
<dbReference type="GO" id="GO:0007189">
    <property type="term" value="P:adenylate cyclase-activating G protein-coupled receptor signaling pathway"/>
    <property type="evidence" value="ECO:0007669"/>
    <property type="project" value="TreeGrafter"/>
</dbReference>
<dbReference type="Proteomes" id="UP001054902">
    <property type="component" value="Unassembled WGS sequence"/>
</dbReference>
<organism evidence="7 8">
    <name type="scientific">Chaetoceros tenuissimus</name>
    <dbReference type="NCBI Taxonomy" id="426638"/>
    <lineage>
        <taxon>Eukaryota</taxon>
        <taxon>Sar</taxon>
        <taxon>Stramenopiles</taxon>
        <taxon>Ochrophyta</taxon>
        <taxon>Bacillariophyta</taxon>
        <taxon>Coscinodiscophyceae</taxon>
        <taxon>Chaetocerotophycidae</taxon>
        <taxon>Chaetocerotales</taxon>
        <taxon>Chaetocerotaceae</taxon>
        <taxon>Chaetoceros</taxon>
    </lineage>
</organism>
<dbReference type="GO" id="GO:0004930">
    <property type="term" value="F:G protein-coupled receptor activity"/>
    <property type="evidence" value="ECO:0007669"/>
    <property type="project" value="TreeGrafter"/>
</dbReference>
<dbReference type="CDD" id="cd00637">
    <property type="entry name" value="7tm_classA_rhodopsin-like"/>
    <property type="match status" value="1"/>
</dbReference>
<feature type="transmembrane region" description="Helical" evidence="6">
    <location>
        <begin position="255"/>
        <end position="278"/>
    </location>
</feature>
<dbReference type="Gene3D" id="1.20.1070.10">
    <property type="entry name" value="Rhodopsin 7-helix transmembrane proteins"/>
    <property type="match status" value="1"/>
</dbReference>
<sequence>MLRHRPISNENRKEFSIPSAQRSMKNEELENARSSAELVHIAHTEARTSSRMRILQSNIAEGDTTGTNFTKEVSEPNVPPSPPMPPPLEPVTVEIPLPPSLNETIVVLPPPIIYYEPPPEQPKSEPYISGPIVNTPPIPEEFVPPLPAQNFTAETGTLFPAYKAPKTYLTRNNTRTLASVQMTSSIISLIATITLITMIARSHAKLTSVFHRLLLGLCIADLISSFTLSLSTAPIPSEASSYIWNASGSIATCTAQGFFAFVGLTAAPFYNCSLCFYYLFVITKNKKDEYIRKKVEPWLHALPIVISLTGAIIIASKEAFNIGTSFCWVGSDPPGCFDDPGVECTRGNDAKTLYLIFATGPYIALPIVIVLTMALMYRTAKENEKKMSGYGIHTLRLRATIANGDQRQETDESSTSSSERRRFSSIRQSFQKFRSSLHFCRKDDSIALTTRSNKLNKQSKAVIQKAWAYSLAFFATYFFPLLLSIFDFTGRDDNLTLNLLARIFYPLQGLFNFMVFIYPRIISARQRDKSLTFGRAFIHAIQSRGQLPRGAGKIVSRRRMEKKSPPTNLSKSFPVRVEDGGMERV</sequence>
<evidence type="ECO:0000313" key="7">
    <source>
        <dbReference type="EMBL" id="GFH47705.1"/>
    </source>
</evidence>
<dbReference type="PANTHER" id="PTHR23112:SF0">
    <property type="entry name" value="TRANSMEMBRANE PROTEIN 116"/>
    <property type="match status" value="1"/>
</dbReference>
<dbReference type="GO" id="GO:0005886">
    <property type="term" value="C:plasma membrane"/>
    <property type="evidence" value="ECO:0007669"/>
    <property type="project" value="TreeGrafter"/>
</dbReference>
<comment type="subcellular location">
    <subcellularLocation>
        <location evidence="1">Membrane</location>
        <topology evidence="1">Multi-pass membrane protein</topology>
    </subcellularLocation>
</comment>
<feature type="compositionally biased region" description="Polar residues" evidence="5">
    <location>
        <begin position="62"/>
        <end position="71"/>
    </location>
</feature>
<protein>
    <recommendedName>
        <fullName evidence="9">G-protein coupled receptors family 2 profile 2 domain-containing protein</fullName>
    </recommendedName>
</protein>
<comment type="caution">
    <text evidence="7">The sequence shown here is derived from an EMBL/GenBank/DDBJ whole genome shotgun (WGS) entry which is preliminary data.</text>
</comment>
<evidence type="ECO:0000256" key="1">
    <source>
        <dbReference type="ARBA" id="ARBA00004141"/>
    </source>
</evidence>
<proteinExistence type="predicted"/>
<keyword evidence="2 6" id="KW-0812">Transmembrane</keyword>
<gene>
    <name evidence="7" type="ORF">CTEN210_04180</name>
</gene>
<evidence type="ECO:0000256" key="5">
    <source>
        <dbReference type="SAM" id="MobiDB-lite"/>
    </source>
</evidence>
<feature type="region of interest" description="Disordered" evidence="5">
    <location>
        <begin position="62"/>
        <end position="83"/>
    </location>
</feature>
<feature type="transmembrane region" description="Helical" evidence="6">
    <location>
        <begin position="213"/>
        <end position="235"/>
    </location>
</feature>
<evidence type="ECO:0000256" key="6">
    <source>
        <dbReference type="SAM" id="Phobius"/>
    </source>
</evidence>
<dbReference type="AlphaFoldDB" id="A0AAD3H292"/>
<feature type="region of interest" description="Disordered" evidence="5">
    <location>
        <begin position="557"/>
        <end position="585"/>
    </location>
</feature>
<feature type="transmembrane region" description="Helical" evidence="6">
    <location>
        <begin position="466"/>
        <end position="483"/>
    </location>
</feature>
<feature type="transmembrane region" description="Helical" evidence="6">
    <location>
        <begin position="353"/>
        <end position="377"/>
    </location>
</feature>